<dbReference type="PANTHER" id="PTHR16318">
    <property type="entry name" value="GAMMA-SECRETASE SUBUNIT PEN-2"/>
    <property type="match status" value="1"/>
</dbReference>
<dbReference type="GO" id="GO:0070765">
    <property type="term" value="C:gamma-secretase complex"/>
    <property type="evidence" value="ECO:0007669"/>
    <property type="project" value="TreeGrafter"/>
</dbReference>
<comment type="subcellular location">
    <subcellularLocation>
        <location evidence="1">Membrane</location>
        <topology evidence="1">Multi-pass membrane protein</topology>
    </subcellularLocation>
</comment>
<feature type="transmembrane region" description="Helical" evidence="8">
    <location>
        <begin position="17"/>
        <end position="38"/>
    </location>
</feature>
<dbReference type="InterPro" id="IPR019379">
    <property type="entry name" value="Gamma_Secretase_Asp_P_PEN2"/>
</dbReference>
<protein>
    <recommendedName>
        <fullName evidence="3">Gamma-secretase subunit PEN-2</fullName>
    </recommendedName>
</protein>
<dbReference type="Pfam" id="PF10251">
    <property type="entry name" value="PEN-2"/>
    <property type="match status" value="1"/>
</dbReference>
<dbReference type="EMBL" id="JANEYF010000904">
    <property type="protein sequence ID" value="KAJ8967026.1"/>
    <property type="molecule type" value="Genomic_DNA"/>
</dbReference>
<keyword evidence="10" id="KW-1185">Reference proteome</keyword>
<keyword evidence="7 8" id="KW-0472">Membrane</keyword>
<dbReference type="AlphaFoldDB" id="A0AAV8ZPY1"/>
<evidence type="ECO:0000313" key="9">
    <source>
        <dbReference type="EMBL" id="KAJ8967026.1"/>
    </source>
</evidence>
<evidence type="ECO:0000313" key="10">
    <source>
        <dbReference type="Proteomes" id="UP001162156"/>
    </source>
</evidence>
<accession>A0AAV8ZPY1</accession>
<dbReference type="GO" id="GO:0007219">
    <property type="term" value="P:Notch signaling pathway"/>
    <property type="evidence" value="ECO:0007669"/>
    <property type="project" value="UniProtKB-KW"/>
</dbReference>
<keyword evidence="5" id="KW-0914">Notch signaling pathway</keyword>
<evidence type="ECO:0000256" key="6">
    <source>
        <dbReference type="ARBA" id="ARBA00022989"/>
    </source>
</evidence>
<keyword evidence="6 8" id="KW-1133">Transmembrane helix</keyword>
<evidence type="ECO:0000256" key="3">
    <source>
        <dbReference type="ARBA" id="ARBA00018306"/>
    </source>
</evidence>
<dbReference type="GO" id="GO:0007220">
    <property type="term" value="P:Notch receptor processing"/>
    <property type="evidence" value="ECO:0007669"/>
    <property type="project" value="TreeGrafter"/>
</dbReference>
<comment type="caution">
    <text evidence="9">The sequence shown here is derived from an EMBL/GenBank/DDBJ whole genome shotgun (WGS) entry which is preliminary data.</text>
</comment>
<keyword evidence="4 8" id="KW-0812">Transmembrane</keyword>
<dbReference type="PANTHER" id="PTHR16318:SF0">
    <property type="entry name" value="GAMMA-SECRETASE SUBUNIT PEN-2"/>
    <property type="match status" value="1"/>
</dbReference>
<dbReference type="Proteomes" id="UP001162156">
    <property type="component" value="Unassembled WGS sequence"/>
</dbReference>
<reference evidence="9" key="1">
    <citation type="journal article" date="2023" name="Insect Mol. Biol.">
        <title>Genome sequencing provides insights into the evolution of gene families encoding plant cell wall-degrading enzymes in longhorned beetles.</title>
        <authorList>
            <person name="Shin N.R."/>
            <person name="Okamura Y."/>
            <person name="Kirsch R."/>
            <person name="Pauchet Y."/>
        </authorList>
    </citation>
    <scope>NUCLEOTIDE SEQUENCE</scope>
    <source>
        <strain evidence="9">RBIC_L_NR</strain>
    </source>
</reference>
<sequence length="117" mass="13762">MDLAKVPNEKKLYLCRWYFRVGFALLPFVWTVNVIWFFNEAFKKPEYEEQKHIKKICCTVSDRFCNMAGNTDYMGDDIPIEQGELGRICGQYIVHYTSRNALNKTNLFLGNIFFITA</sequence>
<evidence type="ECO:0000256" key="5">
    <source>
        <dbReference type="ARBA" id="ARBA00022976"/>
    </source>
</evidence>
<name>A0AAV8ZPY1_9CUCU</name>
<evidence type="ECO:0000256" key="2">
    <source>
        <dbReference type="ARBA" id="ARBA00009607"/>
    </source>
</evidence>
<proteinExistence type="inferred from homology"/>
<evidence type="ECO:0000256" key="8">
    <source>
        <dbReference type="SAM" id="Phobius"/>
    </source>
</evidence>
<gene>
    <name evidence="9" type="ORF">NQ314_003143</name>
</gene>
<organism evidence="9 10">
    <name type="scientific">Rhamnusium bicolor</name>
    <dbReference type="NCBI Taxonomy" id="1586634"/>
    <lineage>
        <taxon>Eukaryota</taxon>
        <taxon>Metazoa</taxon>
        <taxon>Ecdysozoa</taxon>
        <taxon>Arthropoda</taxon>
        <taxon>Hexapoda</taxon>
        <taxon>Insecta</taxon>
        <taxon>Pterygota</taxon>
        <taxon>Neoptera</taxon>
        <taxon>Endopterygota</taxon>
        <taxon>Coleoptera</taxon>
        <taxon>Polyphaga</taxon>
        <taxon>Cucujiformia</taxon>
        <taxon>Chrysomeloidea</taxon>
        <taxon>Cerambycidae</taxon>
        <taxon>Lepturinae</taxon>
        <taxon>Rhagiini</taxon>
        <taxon>Rhamnusium</taxon>
    </lineage>
</organism>
<evidence type="ECO:0000256" key="4">
    <source>
        <dbReference type="ARBA" id="ARBA00022692"/>
    </source>
</evidence>
<evidence type="ECO:0000256" key="1">
    <source>
        <dbReference type="ARBA" id="ARBA00004141"/>
    </source>
</evidence>
<comment type="similarity">
    <text evidence="2">Belongs to the PEN-2 family.</text>
</comment>
<evidence type="ECO:0000256" key="7">
    <source>
        <dbReference type="ARBA" id="ARBA00023136"/>
    </source>
</evidence>